<dbReference type="EC" id="3.4.19.12" evidence="3"/>
<feature type="compositionally biased region" description="Acidic residues" evidence="8">
    <location>
        <begin position="563"/>
        <end position="578"/>
    </location>
</feature>
<keyword evidence="5" id="KW-0833">Ubl conjugation pathway</keyword>
<keyword evidence="6 11" id="KW-0378">Hydrolase</keyword>
<dbReference type="GO" id="GO:0006508">
    <property type="term" value="P:proteolysis"/>
    <property type="evidence" value="ECO:0007669"/>
    <property type="project" value="UniProtKB-KW"/>
</dbReference>
<dbReference type="PROSITE" id="PS00973">
    <property type="entry name" value="USP_2"/>
    <property type="match status" value="1"/>
</dbReference>
<dbReference type="PROSITE" id="PS51283">
    <property type="entry name" value="DUSP"/>
    <property type="match status" value="1"/>
</dbReference>
<evidence type="ECO:0000259" key="9">
    <source>
        <dbReference type="PROSITE" id="PS50235"/>
    </source>
</evidence>
<comment type="caution">
    <text evidence="11">The sequence shown here is derived from an EMBL/GenBank/DDBJ whole genome shotgun (WGS) entry which is preliminary data.</text>
</comment>
<dbReference type="PROSITE" id="PS50235">
    <property type="entry name" value="USP_3"/>
    <property type="match status" value="1"/>
</dbReference>
<evidence type="ECO:0000256" key="8">
    <source>
        <dbReference type="SAM" id="MobiDB-lite"/>
    </source>
</evidence>
<dbReference type="Pfam" id="PF06337">
    <property type="entry name" value="DUSP"/>
    <property type="match status" value="1"/>
</dbReference>
<dbReference type="InterPro" id="IPR028889">
    <property type="entry name" value="USP"/>
</dbReference>
<feature type="domain" description="USP" evidence="9">
    <location>
        <begin position="958"/>
        <end position="1733"/>
    </location>
</feature>
<dbReference type="OrthoDB" id="191686at2759"/>
<dbReference type="Proteomes" id="UP000693970">
    <property type="component" value="Unassembled WGS sequence"/>
</dbReference>
<keyword evidence="12" id="KW-1185">Reference proteome</keyword>
<evidence type="ECO:0000259" key="10">
    <source>
        <dbReference type="PROSITE" id="PS51283"/>
    </source>
</evidence>
<proteinExistence type="inferred from homology"/>
<feature type="region of interest" description="Disordered" evidence="8">
    <location>
        <begin position="1842"/>
        <end position="1865"/>
    </location>
</feature>
<protein>
    <recommendedName>
        <fullName evidence="3">ubiquitinyl hydrolase 1</fullName>
        <ecNumber evidence="3">3.4.19.12</ecNumber>
    </recommendedName>
</protein>
<name>A0A9K3LKX5_9STRA</name>
<comment type="catalytic activity">
    <reaction evidence="1">
        <text>Thiol-dependent hydrolysis of ester, thioester, amide, peptide and isopeptide bonds formed by the C-terminal Gly of ubiquitin (a 76-residue protein attached to proteins as an intracellular targeting signal).</text>
        <dbReference type="EC" id="3.4.19.12"/>
    </reaction>
</comment>
<evidence type="ECO:0000256" key="4">
    <source>
        <dbReference type="ARBA" id="ARBA00022670"/>
    </source>
</evidence>
<reference evidence="11" key="1">
    <citation type="journal article" date="2021" name="Sci. Rep.">
        <title>Diploid genomic architecture of Nitzschia inconspicua, an elite biomass production diatom.</title>
        <authorList>
            <person name="Oliver A."/>
            <person name="Podell S."/>
            <person name="Pinowska A."/>
            <person name="Traller J.C."/>
            <person name="Smith S.R."/>
            <person name="McClure R."/>
            <person name="Beliaev A."/>
            <person name="Bohutskyi P."/>
            <person name="Hill E.A."/>
            <person name="Rabines A."/>
            <person name="Zheng H."/>
            <person name="Allen L.Z."/>
            <person name="Kuo A."/>
            <person name="Grigoriev I.V."/>
            <person name="Allen A.E."/>
            <person name="Hazlebeck D."/>
            <person name="Allen E.E."/>
        </authorList>
    </citation>
    <scope>NUCLEOTIDE SEQUENCE</scope>
    <source>
        <strain evidence="11">Hildebrandi</strain>
    </source>
</reference>
<feature type="region of interest" description="Disordered" evidence="8">
    <location>
        <begin position="557"/>
        <end position="583"/>
    </location>
</feature>
<feature type="compositionally biased region" description="Low complexity" evidence="8">
    <location>
        <begin position="397"/>
        <end position="418"/>
    </location>
</feature>
<dbReference type="InterPro" id="IPR050185">
    <property type="entry name" value="Ub_carboxyl-term_hydrolase"/>
</dbReference>
<feature type="region of interest" description="Disordered" evidence="8">
    <location>
        <begin position="386"/>
        <end position="418"/>
    </location>
</feature>
<keyword evidence="7" id="KW-0788">Thiol protease</keyword>
<keyword evidence="4" id="KW-0645">Protease</keyword>
<organism evidence="11 12">
    <name type="scientific">Nitzschia inconspicua</name>
    <dbReference type="NCBI Taxonomy" id="303405"/>
    <lineage>
        <taxon>Eukaryota</taxon>
        <taxon>Sar</taxon>
        <taxon>Stramenopiles</taxon>
        <taxon>Ochrophyta</taxon>
        <taxon>Bacillariophyta</taxon>
        <taxon>Bacillariophyceae</taxon>
        <taxon>Bacillariophycidae</taxon>
        <taxon>Bacillariales</taxon>
        <taxon>Bacillariaceae</taxon>
        <taxon>Nitzschia</taxon>
    </lineage>
</organism>
<feature type="region of interest" description="Disordered" evidence="8">
    <location>
        <begin position="1212"/>
        <end position="1232"/>
    </location>
</feature>
<feature type="region of interest" description="Disordered" evidence="8">
    <location>
        <begin position="1615"/>
        <end position="1668"/>
    </location>
</feature>
<accession>A0A9K3LKX5</accession>
<comment type="similarity">
    <text evidence="2">Belongs to the peptidase C19 family.</text>
</comment>
<evidence type="ECO:0000256" key="7">
    <source>
        <dbReference type="ARBA" id="ARBA00022807"/>
    </source>
</evidence>
<evidence type="ECO:0000256" key="3">
    <source>
        <dbReference type="ARBA" id="ARBA00012759"/>
    </source>
</evidence>
<sequence>MSLKSQLSHLMSVADACGILGEDRVSRIVSSVLRLQHRNQLNANKSMFTKQQEEVLEEVLADETSALVHSMLYTTNAVKPNNKNDADSQAALLQQAMQIKPTTNSTDSSLMASPSHEEHIPPPIKACWRKFNSRSLLLDKVTLIKFLVPSSAQPHSGPGGHMGLFDCLTYALQSKPSSASPSSATSGGLTPPPLVSIPDICIFLAICHQYWWLHTQDDPEMIVSFDKDNPIITTMAQWMFLVYDSYQKRGMITRDTIHRFMADVYGEDTYRQSPMVDVLNRIFRNPNVPLTSREFVRAIVETMSYEPLPSHFLLDWMAAFSKAMMPPDNTSTSVSLPESASVFLQTMDRQRRWLPSICDQYHLAENRLYEIKRRFHSLVESSTTVIQGDPMGDTAEASGNASGTSGNGSGSSTSSLGLGSSNGINPHFPKHVIPAAVFYQKVCYPSDELGHGGYLTHPIAQRVFQSIAKLASATSVDDVEPEEEEDDFENARSYWDLAHVLQYGGMCVRSDDDDEALVKWILQLFCKRGETSLNRKQVEDLLMCLCEHKDFRNSSDRPRWEINQDDTEAVEDGEEDMDDNRGSRSVNLRTALELRLLPEFYGQTEAQTPKVPIKSLVDHMFKTVKSTDDTLTKDQLLLWHRNTKQYDQHRLGPLIMELRLIAGVLFGVPPKHASMEKRLIIEIQERHLRRYPQTDVSRRGPRGTVWYIIDDKWFRTWSEVIQKLSRTSEDGDDLRDKANDNACPRRVTQISNRSLLRDNGSLALRADIKWRQDYEILPPLAWSALQAWYDGGPPIQRVVVPNMSNTLGRRGATTLRTENEIELYPFFVTMFLCDSASRGEARPFQQQVPVSRYSPVRVLLVQLCKGLDIDPDKGRLWLIDVADSEHSGNNHWLLNLDSNILEQKKSRNVVDGTGTDNMHLLLELKDEETGLWPRGVDGHDWTFKKDDFNGIDVGDGVVGLYNMGNTCYLNSSIQCLSHTPIFKDYFTSKCYLNDINTTNPMGHGGHLAQVTAVLINNIWKRFNQQALHQPKRVIAPQSYAPVNAPALTPKTFKESIGKFDERFAGNEQHDAQELLTFLLDGLGEEFNRIQEKPYIEHPDSDGRPDSELADIWWSNLLKREMSIIIAMFHGQYKSLLRCKACKYESARFENFSCLTLPLPEDDNIPVTLIYYPCRPDSEIMRYSVKVHNNGTLYDVLISLAKVLYADEQAEKVGSASSPSNGNLQEPESDQEKARLQEVYKKMSKDMAVVDMRDNYIFKIAPNAWRLPDLQNKDTGELPAIHVVGLDPIPDELGTMNEDEDALDEHQAVQIDFLALAQRRSELVSKDLLHPLTHRVFGTPLLLRIANLDGKSNKEVYDFVAKHLPPYVPQGAHKFLESTESVHEDNSEKETVLVKLEEGEGEESKAERRLNLPKTLSDAEDVSAGPVPRYGFRLRITSRDGRRCGQCAWYDCCIGCEVPDDNNPTVLSNGDSLAIDWHFAVDVATSGFGTRTTQDPLSIGGVSRGRIAGVPIKNHASCANDPKKKGHAAAITLEDCLDEFAKEEKMPEVYCSKCKDYKMQTKRMSLWRLPPVVIIHLKRFQFTQHMRRKLRDFVDFPLEGLDLSRIMARDVGAASPKMVELSSKKTENGKSPSTDENNRNESPPNAVMNGDGEEMGGTEESCPQMNDDDGRSEMLYDLYGVVHHQGALSTGHYVASLKSEVDGQWRLFNDAQIYEIHPRDVVDSSAYLLFYIRRDVAGQKLSDFWDVSKRDGVGMTEEEMDSLIKGRSERVCSSCHFYQPWQLGTLALDNLAPFHHFCTMSSNKISGKELVAAFFHQMGVFGCAAVAKNANKKAVVPDESVKATGLRHGSSTMEEETRTGEERDADAGLSLAEKALKRRRHVSTATSKSTFMDLHCIVPTSNMCERKQNFLGYGRYKPYRDK</sequence>
<evidence type="ECO:0000313" key="11">
    <source>
        <dbReference type="EMBL" id="KAG7364325.1"/>
    </source>
</evidence>
<reference evidence="11" key="2">
    <citation type="submission" date="2021-04" db="EMBL/GenBank/DDBJ databases">
        <authorList>
            <person name="Podell S."/>
        </authorList>
    </citation>
    <scope>NUCLEOTIDE SEQUENCE</scope>
    <source>
        <strain evidence="11">Hildebrandi</strain>
    </source>
</reference>
<dbReference type="GO" id="GO:0004843">
    <property type="term" value="F:cysteine-type deubiquitinase activity"/>
    <property type="evidence" value="ECO:0007669"/>
    <property type="project" value="UniProtKB-EC"/>
</dbReference>
<dbReference type="Pfam" id="PF00443">
    <property type="entry name" value="UCH"/>
    <property type="match status" value="1"/>
</dbReference>
<dbReference type="PANTHER" id="PTHR21646:SF24">
    <property type="entry name" value="UBIQUITIN CARBOXYL-TERMINAL HYDROLASE"/>
    <property type="match status" value="1"/>
</dbReference>
<feature type="compositionally biased region" description="Polar residues" evidence="8">
    <location>
        <begin position="1628"/>
        <end position="1642"/>
    </location>
</feature>
<dbReference type="GO" id="GO:0016579">
    <property type="term" value="P:protein deubiquitination"/>
    <property type="evidence" value="ECO:0007669"/>
    <property type="project" value="InterPro"/>
</dbReference>
<evidence type="ECO:0000256" key="5">
    <source>
        <dbReference type="ARBA" id="ARBA00022786"/>
    </source>
</evidence>
<gene>
    <name evidence="11" type="ORF">IV203_037527</name>
</gene>
<feature type="compositionally biased region" description="Basic and acidic residues" evidence="8">
    <location>
        <begin position="1854"/>
        <end position="1865"/>
    </location>
</feature>
<dbReference type="PANTHER" id="PTHR21646">
    <property type="entry name" value="UBIQUITIN CARBOXYL-TERMINAL HYDROLASE"/>
    <property type="match status" value="1"/>
</dbReference>
<dbReference type="PROSITE" id="PS00972">
    <property type="entry name" value="USP_1"/>
    <property type="match status" value="1"/>
</dbReference>
<feature type="domain" description="DUSP" evidence="10">
    <location>
        <begin position="679"/>
        <end position="800"/>
    </location>
</feature>
<feature type="compositionally biased region" description="Polar residues" evidence="8">
    <location>
        <begin position="1214"/>
        <end position="1225"/>
    </location>
</feature>
<evidence type="ECO:0000256" key="1">
    <source>
        <dbReference type="ARBA" id="ARBA00000707"/>
    </source>
</evidence>
<evidence type="ECO:0000313" key="12">
    <source>
        <dbReference type="Proteomes" id="UP000693970"/>
    </source>
</evidence>
<dbReference type="EMBL" id="JAGRRH010000009">
    <property type="protein sequence ID" value="KAG7364325.1"/>
    <property type="molecule type" value="Genomic_DNA"/>
</dbReference>
<dbReference type="InterPro" id="IPR006615">
    <property type="entry name" value="Pept_C19_DUSP"/>
</dbReference>
<dbReference type="SMART" id="SM00695">
    <property type="entry name" value="DUSP"/>
    <property type="match status" value="1"/>
</dbReference>
<dbReference type="InterPro" id="IPR001394">
    <property type="entry name" value="Peptidase_C19_UCH"/>
</dbReference>
<evidence type="ECO:0000256" key="2">
    <source>
        <dbReference type="ARBA" id="ARBA00009085"/>
    </source>
</evidence>
<dbReference type="InterPro" id="IPR018200">
    <property type="entry name" value="USP_CS"/>
</dbReference>
<evidence type="ECO:0000256" key="6">
    <source>
        <dbReference type="ARBA" id="ARBA00022801"/>
    </source>
</evidence>